<name>A0A918RVF6_9GAMM</name>
<dbReference type="AlphaFoldDB" id="A0A918RVF6"/>
<reference evidence="2" key="1">
    <citation type="journal article" date="2014" name="Int. J. Syst. Evol. Microbiol.">
        <title>Complete genome sequence of Corynebacterium casei LMG S-19264T (=DSM 44701T), isolated from a smear-ripened cheese.</title>
        <authorList>
            <consortium name="US DOE Joint Genome Institute (JGI-PGF)"/>
            <person name="Walter F."/>
            <person name="Albersmeier A."/>
            <person name="Kalinowski J."/>
            <person name="Ruckert C."/>
        </authorList>
    </citation>
    <scope>NUCLEOTIDE SEQUENCE</scope>
    <source>
        <strain evidence="2">KCTC 12711</strain>
    </source>
</reference>
<dbReference type="PANTHER" id="PTHR40112">
    <property type="entry name" value="H2HPP ISOMERASE"/>
    <property type="match status" value="1"/>
</dbReference>
<proteinExistence type="predicted"/>
<dbReference type="Gene3D" id="2.60.120.10">
    <property type="entry name" value="Jelly Rolls"/>
    <property type="match status" value="1"/>
</dbReference>
<gene>
    <name evidence="2" type="ORF">GCM10008090_21580</name>
</gene>
<dbReference type="Pfam" id="PF07883">
    <property type="entry name" value="Cupin_2"/>
    <property type="match status" value="1"/>
</dbReference>
<dbReference type="InterPro" id="IPR014710">
    <property type="entry name" value="RmlC-like_jellyroll"/>
</dbReference>
<dbReference type="RefSeq" id="WP_189400784.1">
    <property type="nucleotide sequence ID" value="NZ_BMXA01000003.1"/>
</dbReference>
<dbReference type="EMBL" id="BMXA01000003">
    <property type="protein sequence ID" value="GHA11495.1"/>
    <property type="molecule type" value="Genomic_DNA"/>
</dbReference>
<protein>
    <submittedName>
        <fullName evidence="2">Cupin</fullName>
    </submittedName>
</protein>
<dbReference type="Proteomes" id="UP000614811">
    <property type="component" value="Unassembled WGS sequence"/>
</dbReference>
<feature type="domain" description="Cupin type-2" evidence="1">
    <location>
        <begin position="45"/>
        <end position="99"/>
    </location>
</feature>
<evidence type="ECO:0000313" key="3">
    <source>
        <dbReference type="Proteomes" id="UP000614811"/>
    </source>
</evidence>
<dbReference type="SUPFAM" id="SSF51182">
    <property type="entry name" value="RmlC-like cupins"/>
    <property type="match status" value="1"/>
</dbReference>
<dbReference type="PIRSF" id="PIRSF029883">
    <property type="entry name" value="KdgF"/>
    <property type="match status" value="1"/>
</dbReference>
<accession>A0A918RVF6</accession>
<dbReference type="InterPro" id="IPR011051">
    <property type="entry name" value="RmlC_Cupin_sf"/>
</dbReference>
<sequence>MNRKSNQSPSFVVASEQPVEQVADGIKRQFLGYGPELMAVKVWFDEGAIGYQHHHPHTQVSYVESGEFEATIDGQTTRLKAGDSFYVAPNQMHGAVCLKAGVLIDIFSPHREDFLEETQS</sequence>
<reference evidence="2" key="2">
    <citation type="submission" date="2020-09" db="EMBL/GenBank/DDBJ databases">
        <authorList>
            <person name="Sun Q."/>
            <person name="Kim S."/>
        </authorList>
    </citation>
    <scope>NUCLEOTIDE SEQUENCE</scope>
    <source>
        <strain evidence="2">KCTC 12711</strain>
    </source>
</reference>
<evidence type="ECO:0000259" key="1">
    <source>
        <dbReference type="Pfam" id="PF07883"/>
    </source>
</evidence>
<comment type="caution">
    <text evidence="2">The sequence shown here is derived from an EMBL/GenBank/DDBJ whole genome shotgun (WGS) entry which is preliminary data.</text>
</comment>
<dbReference type="InterPro" id="IPR052535">
    <property type="entry name" value="Bacilysin_H2HPP_isomerase"/>
</dbReference>
<keyword evidence="3" id="KW-1185">Reference proteome</keyword>
<dbReference type="InterPro" id="IPR025499">
    <property type="entry name" value="KdgF"/>
</dbReference>
<dbReference type="PANTHER" id="PTHR40112:SF1">
    <property type="entry name" value="H2HPP ISOMERASE"/>
    <property type="match status" value="1"/>
</dbReference>
<dbReference type="CDD" id="cd02238">
    <property type="entry name" value="cupin_KdgF"/>
    <property type="match status" value="1"/>
</dbReference>
<organism evidence="2 3">
    <name type="scientific">Arenicella chitinivorans</name>
    <dbReference type="NCBI Taxonomy" id="1329800"/>
    <lineage>
        <taxon>Bacteria</taxon>
        <taxon>Pseudomonadati</taxon>
        <taxon>Pseudomonadota</taxon>
        <taxon>Gammaproteobacteria</taxon>
        <taxon>Arenicellales</taxon>
        <taxon>Arenicellaceae</taxon>
        <taxon>Arenicella</taxon>
    </lineage>
</organism>
<dbReference type="InterPro" id="IPR013096">
    <property type="entry name" value="Cupin_2"/>
</dbReference>
<evidence type="ECO:0000313" key="2">
    <source>
        <dbReference type="EMBL" id="GHA11495.1"/>
    </source>
</evidence>